<comment type="caution">
    <text evidence="1">The sequence shown here is derived from an EMBL/GenBank/DDBJ whole genome shotgun (WGS) entry which is preliminary data.</text>
</comment>
<keyword evidence="2" id="KW-1185">Reference proteome</keyword>
<dbReference type="EMBL" id="VSRR010057948">
    <property type="protein sequence ID" value="MPC81766.1"/>
    <property type="molecule type" value="Genomic_DNA"/>
</dbReference>
<organism evidence="1 2">
    <name type="scientific">Portunus trituberculatus</name>
    <name type="common">Swimming crab</name>
    <name type="synonym">Neptunus trituberculatus</name>
    <dbReference type="NCBI Taxonomy" id="210409"/>
    <lineage>
        <taxon>Eukaryota</taxon>
        <taxon>Metazoa</taxon>
        <taxon>Ecdysozoa</taxon>
        <taxon>Arthropoda</taxon>
        <taxon>Crustacea</taxon>
        <taxon>Multicrustacea</taxon>
        <taxon>Malacostraca</taxon>
        <taxon>Eumalacostraca</taxon>
        <taxon>Eucarida</taxon>
        <taxon>Decapoda</taxon>
        <taxon>Pleocyemata</taxon>
        <taxon>Brachyura</taxon>
        <taxon>Eubrachyura</taxon>
        <taxon>Portunoidea</taxon>
        <taxon>Portunidae</taxon>
        <taxon>Portuninae</taxon>
        <taxon>Portunus</taxon>
    </lineage>
</organism>
<dbReference type="Proteomes" id="UP000324222">
    <property type="component" value="Unassembled WGS sequence"/>
</dbReference>
<reference evidence="1 2" key="1">
    <citation type="submission" date="2019-05" db="EMBL/GenBank/DDBJ databases">
        <title>Another draft genome of Portunus trituberculatus and its Hox gene families provides insights of decapod evolution.</title>
        <authorList>
            <person name="Jeong J.-H."/>
            <person name="Song I."/>
            <person name="Kim S."/>
            <person name="Choi T."/>
            <person name="Kim D."/>
            <person name="Ryu S."/>
            <person name="Kim W."/>
        </authorList>
    </citation>
    <scope>NUCLEOTIDE SEQUENCE [LARGE SCALE GENOMIC DNA]</scope>
    <source>
        <tissue evidence="1">Muscle</tissue>
    </source>
</reference>
<dbReference type="AlphaFoldDB" id="A0A5B7IIG0"/>
<sequence>MQSVKGQSLKRRKTGPFSLHLLKGEAALFRLRRVTLPPLHRTACTGWRSHQPRGAACVLRFRSGDDRHSVGRAPNPK</sequence>
<evidence type="ECO:0000313" key="2">
    <source>
        <dbReference type="Proteomes" id="UP000324222"/>
    </source>
</evidence>
<name>A0A5B7IIG0_PORTR</name>
<evidence type="ECO:0000313" key="1">
    <source>
        <dbReference type="EMBL" id="MPC81766.1"/>
    </source>
</evidence>
<proteinExistence type="predicted"/>
<gene>
    <name evidence="1" type="ORF">E2C01_076399</name>
</gene>
<protein>
    <submittedName>
        <fullName evidence="1">Uncharacterized protein</fullName>
    </submittedName>
</protein>
<accession>A0A5B7IIG0</accession>